<proteinExistence type="inferred from homology"/>
<feature type="signal peptide" evidence="6">
    <location>
        <begin position="1"/>
        <end position="22"/>
    </location>
</feature>
<comment type="catalytic activity">
    <reaction evidence="1">
        <text>Hydrolysis of terminal non-reducing N-acetyl-D-hexosamine residues in N-acetyl-beta-D-hexosaminides.</text>
        <dbReference type="EC" id="3.2.1.52"/>
    </reaction>
</comment>
<evidence type="ECO:0000256" key="3">
    <source>
        <dbReference type="ARBA" id="ARBA00012663"/>
    </source>
</evidence>
<evidence type="ECO:0000259" key="8">
    <source>
        <dbReference type="Pfam" id="PF02838"/>
    </source>
</evidence>
<evidence type="ECO:0000259" key="7">
    <source>
        <dbReference type="Pfam" id="PF00728"/>
    </source>
</evidence>
<comment type="similarity">
    <text evidence="2">Belongs to the glycosyl hydrolase 20 family.</text>
</comment>
<sequence>MFFLFFALISSKISIIPEPVSLTEVEGQTWTLLKDGMAIGYDKSISSYAKELANFISDSIYTPTGIRLPVTEGSNIKIGIQLGSSTDDEYHLIMDSNLITILAKNRELLFDGFQTFLQLLPTEIYFNKTVKESVSWTAPCVIVHDKPRFQWRGIMIDVCRHFFDVDTIKSIIDGMSHFKLNVLHFHITEDQGLRLQLKKFPNLTEFGSKRDSSPKHHSPGQLDGIPYGPYFYTEEEITEIIEYARERSISILPEIEMPGHALALLSGYPQYSCTGGPFKPRCLWGVEQDILCAGNDETIKFLEELLDEVIRLFDNVFISCGGDECPRTRWQKCPKCQQRIKDEGLKNEDQLQSWFTIHFAKFLESKGRRLVGWDEILAGNLEFPKSSVVMIWHNDRAQKAASLGHDVVISVNTHCYLDYRQFRANDKFEYYGLPNPVTTYNIYHFNPTDGISEDCTSKIIGLQGNLWSEYVWERTDLQYKIFPRCIAISETGWVENDKKNWQRFVNSYSYKASKILQNMGIVDAGLQFGPPGQWKKGELFKDKWVSVEFPLDQAVNVNGNLEAAFAYKDGLCETHVRNVKLLFTDAVAATDEHESVVGFESENSVYNMYTTTKATPTSIKIQAEMMCKGGDDCEGEIFLYVRT</sequence>
<feature type="chain" id="PRO_5047364255" description="beta-N-acetylhexosaminidase" evidence="6">
    <location>
        <begin position="23"/>
        <end position="643"/>
    </location>
</feature>
<dbReference type="Pfam" id="PF02838">
    <property type="entry name" value="Glyco_hydro_20b"/>
    <property type="match status" value="1"/>
</dbReference>
<reference evidence="9 10" key="1">
    <citation type="submission" date="2024-04" db="EMBL/GenBank/DDBJ databases">
        <title>Tritrichomonas musculus Genome.</title>
        <authorList>
            <person name="Alves-Ferreira E."/>
            <person name="Grigg M."/>
            <person name="Lorenzi H."/>
            <person name="Galac M."/>
        </authorList>
    </citation>
    <scope>NUCLEOTIDE SEQUENCE [LARGE SCALE GENOMIC DNA]</scope>
    <source>
        <strain evidence="9 10">EAF2021</strain>
    </source>
</reference>
<evidence type="ECO:0000256" key="4">
    <source>
        <dbReference type="ARBA" id="ARBA00022801"/>
    </source>
</evidence>
<dbReference type="InterPro" id="IPR025705">
    <property type="entry name" value="Beta_hexosaminidase_sua/sub"/>
</dbReference>
<dbReference type="Proteomes" id="UP001470230">
    <property type="component" value="Unassembled WGS sequence"/>
</dbReference>
<dbReference type="InterPro" id="IPR015882">
    <property type="entry name" value="HEX_bac_N"/>
</dbReference>
<evidence type="ECO:0000256" key="6">
    <source>
        <dbReference type="SAM" id="SignalP"/>
    </source>
</evidence>
<dbReference type="PANTHER" id="PTHR22600:SF57">
    <property type="entry name" value="BETA-N-ACETYLHEXOSAMINIDASE"/>
    <property type="match status" value="1"/>
</dbReference>
<name>A0ABR2L6Z4_9EUKA</name>
<dbReference type="InterPro" id="IPR029018">
    <property type="entry name" value="Hex-like_dom2"/>
</dbReference>
<dbReference type="SUPFAM" id="SSF55545">
    <property type="entry name" value="beta-N-acetylhexosaminidase-like domain"/>
    <property type="match status" value="1"/>
</dbReference>
<dbReference type="PRINTS" id="PR00738">
    <property type="entry name" value="GLHYDRLASE20"/>
</dbReference>
<dbReference type="InterPro" id="IPR017853">
    <property type="entry name" value="GH"/>
</dbReference>
<keyword evidence="6" id="KW-0732">Signal</keyword>
<evidence type="ECO:0000256" key="1">
    <source>
        <dbReference type="ARBA" id="ARBA00001231"/>
    </source>
</evidence>
<dbReference type="EMBL" id="JAPFFF010000001">
    <property type="protein sequence ID" value="KAK8899125.1"/>
    <property type="molecule type" value="Genomic_DNA"/>
</dbReference>
<evidence type="ECO:0000256" key="2">
    <source>
        <dbReference type="ARBA" id="ARBA00006285"/>
    </source>
</evidence>
<evidence type="ECO:0000313" key="9">
    <source>
        <dbReference type="EMBL" id="KAK8899125.1"/>
    </source>
</evidence>
<comment type="caution">
    <text evidence="9">The sequence shown here is derived from an EMBL/GenBank/DDBJ whole genome shotgun (WGS) entry which is preliminary data.</text>
</comment>
<keyword evidence="10" id="KW-1185">Reference proteome</keyword>
<accession>A0ABR2L6Z4</accession>
<keyword evidence="5" id="KW-0326">Glycosidase</keyword>
<evidence type="ECO:0000313" key="10">
    <source>
        <dbReference type="Proteomes" id="UP001470230"/>
    </source>
</evidence>
<dbReference type="SUPFAM" id="SSF51445">
    <property type="entry name" value="(Trans)glycosidases"/>
    <property type="match status" value="1"/>
</dbReference>
<dbReference type="Gene3D" id="3.20.20.80">
    <property type="entry name" value="Glycosidases"/>
    <property type="match status" value="1"/>
</dbReference>
<organism evidence="9 10">
    <name type="scientific">Tritrichomonas musculus</name>
    <dbReference type="NCBI Taxonomy" id="1915356"/>
    <lineage>
        <taxon>Eukaryota</taxon>
        <taxon>Metamonada</taxon>
        <taxon>Parabasalia</taxon>
        <taxon>Tritrichomonadida</taxon>
        <taxon>Tritrichomonadidae</taxon>
        <taxon>Tritrichomonas</taxon>
    </lineage>
</organism>
<dbReference type="Pfam" id="PF00728">
    <property type="entry name" value="Glyco_hydro_20"/>
    <property type="match status" value="1"/>
</dbReference>
<feature type="domain" description="Glycoside hydrolase family 20 catalytic" evidence="7">
    <location>
        <begin position="149"/>
        <end position="495"/>
    </location>
</feature>
<evidence type="ECO:0000256" key="5">
    <source>
        <dbReference type="ARBA" id="ARBA00023295"/>
    </source>
</evidence>
<dbReference type="CDD" id="cd06563">
    <property type="entry name" value="GH20_chitobiase-like"/>
    <property type="match status" value="1"/>
</dbReference>
<feature type="domain" description="Beta-hexosaminidase bacterial type N-terminal" evidence="8">
    <location>
        <begin position="13"/>
        <end position="145"/>
    </location>
</feature>
<protein>
    <recommendedName>
        <fullName evidence="3">beta-N-acetylhexosaminidase</fullName>
        <ecNumber evidence="3">3.2.1.52</ecNumber>
    </recommendedName>
</protein>
<dbReference type="Gene3D" id="3.30.379.10">
    <property type="entry name" value="Chitobiase/beta-hexosaminidase domain 2-like"/>
    <property type="match status" value="1"/>
</dbReference>
<dbReference type="InterPro" id="IPR015883">
    <property type="entry name" value="Glyco_hydro_20_cat"/>
</dbReference>
<dbReference type="PANTHER" id="PTHR22600">
    <property type="entry name" value="BETA-HEXOSAMINIDASE"/>
    <property type="match status" value="1"/>
</dbReference>
<keyword evidence="4" id="KW-0378">Hydrolase</keyword>
<dbReference type="EC" id="3.2.1.52" evidence="3"/>
<gene>
    <name evidence="9" type="ORF">M9Y10_001426</name>
</gene>